<evidence type="ECO:0000313" key="4">
    <source>
        <dbReference type="Proteomes" id="UP001054252"/>
    </source>
</evidence>
<comment type="caution">
    <text evidence="3">The sequence shown here is derived from an EMBL/GenBank/DDBJ whole genome shotgun (WGS) entry which is preliminary data.</text>
</comment>
<feature type="compositionally biased region" description="Basic and acidic residues" evidence="2">
    <location>
        <begin position="475"/>
        <end position="488"/>
    </location>
</feature>
<evidence type="ECO:0000256" key="1">
    <source>
        <dbReference type="SAM" id="Coils"/>
    </source>
</evidence>
<feature type="region of interest" description="Disordered" evidence="2">
    <location>
        <begin position="178"/>
        <end position="197"/>
    </location>
</feature>
<evidence type="ECO:0000313" key="3">
    <source>
        <dbReference type="EMBL" id="GKU99898.1"/>
    </source>
</evidence>
<protein>
    <submittedName>
        <fullName evidence="3">Uncharacterized protein</fullName>
    </submittedName>
</protein>
<accession>A0AAV5IJ17</accession>
<name>A0AAV5IJ17_9ROSI</name>
<proteinExistence type="predicted"/>
<feature type="coiled-coil region" evidence="1">
    <location>
        <begin position="18"/>
        <end position="65"/>
    </location>
</feature>
<reference evidence="3 4" key="1">
    <citation type="journal article" date="2021" name="Commun. Biol.">
        <title>The genome of Shorea leprosula (Dipterocarpaceae) highlights the ecological relevance of drought in aseasonal tropical rainforests.</title>
        <authorList>
            <person name="Ng K.K.S."/>
            <person name="Kobayashi M.J."/>
            <person name="Fawcett J.A."/>
            <person name="Hatakeyama M."/>
            <person name="Paape T."/>
            <person name="Ng C.H."/>
            <person name="Ang C.C."/>
            <person name="Tnah L.H."/>
            <person name="Lee C.T."/>
            <person name="Nishiyama T."/>
            <person name="Sese J."/>
            <person name="O'Brien M.J."/>
            <person name="Copetti D."/>
            <person name="Mohd Noor M.I."/>
            <person name="Ong R.C."/>
            <person name="Putra M."/>
            <person name="Sireger I.Z."/>
            <person name="Indrioko S."/>
            <person name="Kosugi Y."/>
            <person name="Izuno A."/>
            <person name="Isagi Y."/>
            <person name="Lee S.L."/>
            <person name="Shimizu K.K."/>
        </authorList>
    </citation>
    <scope>NUCLEOTIDE SEQUENCE [LARGE SCALE GENOMIC DNA]</scope>
    <source>
        <strain evidence="3">214</strain>
    </source>
</reference>
<dbReference type="Proteomes" id="UP001054252">
    <property type="component" value="Unassembled WGS sequence"/>
</dbReference>
<dbReference type="AlphaFoldDB" id="A0AAV5IJ17"/>
<dbReference type="EMBL" id="BPVZ01000015">
    <property type="protein sequence ID" value="GKU99898.1"/>
    <property type="molecule type" value="Genomic_DNA"/>
</dbReference>
<keyword evidence="1" id="KW-0175">Coiled coil</keyword>
<organism evidence="3 4">
    <name type="scientific">Rubroshorea leprosula</name>
    <dbReference type="NCBI Taxonomy" id="152421"/>
    <lineage>
        <taxon>Eukaryota</taxon>
        <taxon>Viridiplantae</taxon>
        <taxon>Streptophyta</taxon>
        <taxon>Embryophyta</taxon>
        <taxon>Tracheophyta</taxon>
        <taxon>Spermatophyta</taxon>
        <taxon>Magnoliopsida</taxon>
        <taxon>eudicotyledons</taxon>
        <taxon>Gunneridae</taxon>
        <taxon>Pentapetalae</taxon>
        <taxon>rosids</taxon>
        <taxon>malvids</taxon>
        <taxon>Malvales</taxon>
        <taxon>Dipterocarpaceae</taxon>
        <taxon>Rubroshorea</taxon>
    </lineage>
</organism>
<evidence type="ECO:0000256" key="2">
    <source>
        <dbReference type="SAM" id="MobiDB-lite"/>
    </source>
</evidence>
<feature type="region of interest" description="Disordered" evidence="2">
    <location>
        <begin position="447"/>
        <end position="488"/>
    </location>
</feature>
<feature type="region of interest" description="Disordered" evidence="2">
    <location>
        <begin position="119"/>
        <end position="145"/>
    </location>
</feature>
<sequence length="488" mass="55537">MADSFGEIGGYTELYVKILLLEELMETTRNNIKKLMEESRQEGTADDLKEAARDNNEKLEDFSQKFLEFKKDFVYQAPALSELETYRKRFQEFTDDLNGIDQRVRGNLLVLEVIQEPTEVNEAEEEQHRSPDLLETKEPQASSDAAGQAVFGNLGENTLLQPDGQAMEKFYHKKIQEKAPASRYGKPPSPPKNPTRKLSLAAAAAEVRIEGKKKMQPFNLLPSGANWNLCDTMMDMYGFVLKEAQEIEMQVAKAFTQNPYQGIGSSIGERLLDWKGVWKVKETLQESKSKSERVQSLIPGLLKIWIFRVENQMYNLVLYLRSIMLGYQAAMAKFQQLRNSCGEHKRRNNEKVPIIVHRIVGLLEMQVPGGQSELNRYQQEALYKNCGFDRVIGSFHLMILQLTSLLDVSGDANNARRISPNVVERCEQELGKLEGELNGIERRIMKGKENVQKKRKREDEVGGNGSGRGSGSLKMGEKGRGKMVWRDY</sequence>
<gene>
    <name evidence="3" type="ORF">SLEP1_g12677</name>
</gene>
<keyword evidence="4" id="KW-1185">Reference proteome</keyword>
<feature type="compositionally biased region" description="Basic and acidic residues" evidence="2">
    <location>
        <begin position="126"/>
        <end position="138"/>
    </location>
</feature>
<feature type="compositionally biased region" description="Basic and acidic residues" evidence="2">
    <location>
        <begin position="447"/>
        <end position="460"/>
    </location>
</feature>